<evidence type="ECO:0000313" key="5">
    <source>
        <dbReference type="Proteomes" id="UP000503088"/>
    </source>
</evidence>
<dbReference type="Proteomes" id="UP000503088">
    <property type="component" value="Chromosome"/>
</dbReference>
<protein>
    <submittedName>
        <fullName evidence="4">ABC-F type ribosomal protection protein</fullName>
    </submittedName>
</protein>
<keyword evidence="5" id="KW-1185">Reference proteome</keyword>
<dbReference type="FunFam" id="3.40.50.300:FF:000011">
    <property type="entry name" value="Putative ABC transporter ATP-binding component"/>
    <property type="match status" value="1"/>
</dbReference>
<dbReference type="InterPro" id="IPR027417">
    <property type="entry name" value="P-loop_NTPase"/>
</dbReference>
<dbReference type="InterPro" id="IPR017871">
    <property type="entry name" value="ABC_transporter-like_CS"/>
</dbReference>
<dbReference type="InterPro" id="IPR003439">
    <property type="entry name" value="ABC_transporter-like_ATP-bd"/>
</dbReference>
<keyword evidence="1" id="KW-0547">Nucleotide-binding</keyword>
<dbReference type="InterPro" id="IPR032781">
    <property type="entry name" value="ABC_tran_Xtn"/>
</dbReference>
<dbReference type="PANTHER" id="PTHR42855">
    <property type="entry name" value="ABC TRANSPORTER ATP-BINDING SUBUNIT"/>
    <property type="match status" value="1"/>
</dbReference>
<sequence>MICSVNQVGKTFGERWVLDSVSLQIRRQDRLGLVGANGSGKTTLLRLLAGRETPDRGEIYLKKGAKVGYLEQVPNPGKSATVAEVLRQPFSELAALEEQMNQLTEKMAQPGIEKEGRLQQLLSRYQTCQESFERKGGYEIDAHIKRVTQGLGLGEQMQSRPFLSLSGGEKTKVGLARILLMAPDLLLLDEPTNHLDLASLEWLEEYLNQYSGAVVMVSHDRYFLDRTVQSIVDLEEGEATCYQGNYTSFVKAKEDRLMAQFQAYQEQQKKIKKMREAIKRLREWANRSNPPNDGMHRRAASMEKALNRMEKVKRPVLERKKMGIAFEMGQRSGQDVLRFRDVSKTYNNRRLFHKVNLLVRFGERQAIVGENGSGKSTLLKLMLDQEIPDQGQVLVGSSVKVGYLSQEGWQGDEDLTVLEAFRESVSVSEEECRRILARFLFYGYAAFRRVKNLSGGERMRLRLAQIMHQDVNILLLDEPTNHLDIDSREVLEDALADFPGTIVAVSHDRYFLNRLFQVVNWLEDECLTRYEGNYDEARMKRNHLAEA</sequence>
<dbReference type="KEGG" id="kpul:GXN76_04205"/>
<dbReference type="GO" id="GO:0005524">
    <property type="term" value="F:ATP binding"/>
    <property type="evidence" value="ECO:0007669"/>
    <property type="project" value="UniProtKB-KW"/>
</dbReference>
<dbReference type="InterPro" id="IPR051309">
    <property type="entry name" value="ABCF_ATPase"/>
</dbReference>
<dbReference type="InterPro" id="IPR003593">
    <property type="entry name" value="AAA+_ATPase"/>
</dbReference>
<dbReference type="GO" id="GO:0016887">
    <property type="term" value="F:ATP hydrolysis activity"/>
    <property type="evidence" value="ECO:0007669"/>
    <property type="project" value="InterPro"/>
</dbReference>
<keyword evidence="2" id="KW-0067">ATP-binding</keyword>
<evidence type="ECO:0000256" key="1">
    <source>
        <dbReference type="ARBA" id="ARBA00022741"/>
    </source>
</evidence>
<proteinExistence type="predicted"/>
<dbReference type="FunFam" id="3.40.50.300:FF:001807">
    <property type="entry name" value="ABC transporter ATP-binding protein"/>
    <property type="match status" value="1"/>
</dbReference>
<dbReference type="PROSITE" id="PS00211">
    <property type="entry name" value="ABC_TRANSPORTER_1"/>
    <property type="match status" value="2"/>
</dbReference>
<dbReference type="SUPFAM" id="SSF52540">
    <property type="entry name" value="P-loop containing nucleoside triphosphate hydrolases"/>
    <property type="match status" value="2"/>
</dbReference>
<dbReference type="NCBIfam" id="NF000355">
    <property type="entry name" value="ribo_prot_ABC_F"/>
    <property type="match status" value="1"/>
</dbReference>
<dbReference type="Pfam" id="PF00005">
    <property type="entry name" value="ABC_tran"/>
    <property type="match status" value="2"/>
</dbReference>
<evidence type="ECO:0000313" key="4">
    <source>
        <dbReference type="EMBL" id="QKG83756.1"/>
    </source>
</evidence>
<reference evidence="4 5" key="1">
    <citation type="submission" date="2020-01" db="EMBL/GenBank/DDBJ databases">
        <authorList>
            <person name="Gulvik C.A."/>
            <person name="Batra D.G."/>
        </authorList>
    </citation>
    <scope>NUCLEOTIDE SEQUENCE [LARGE SCALE GENOMIC DNA]</scope>
    <source>
        <strain evidence="4 5">W9323</strain>
    </source>
</reference>
<evidence type="ECO:0000256" key="2">
    <source>
        <dbReference type="ARBA" id="ARBA00022840"/>
    </source>
</evidence>
<feature type="domain" description="ABC transporter" evidence="3">
    <location>
        <begin position="3"/>
        <end position="261"/>
    </location>
</feature>
<dbReference type="PROSITE" id="PS50893">
    <property type="entry name" value="ABC_TRANSPORTER_2"/>
    <property type="match status" value="2"/>
</dbReference>
<name>A0A7D4C5E8_9BACL</name>
<accession>A0A7D4C5E8</accession>
<dbReference type="RefSeq" id="WP_173220795.1">
    <property type="nucleotide sequence ID" value="NZ_CP048104.1"/>
</dbReference>
<gene>
    <name evidence="4" type="primary">abc-f</name>
    <name evidence="4" type="ORF">GXN76_04205</name>
</gene>
<evidence type="ECO:0000259" key="3">
    <source>
        <dbReference type="PROSITE" id="PS50893"/>
    </source>
</evidence>
<dbReference type="Gene3D" id="3.40.50.300">
    <property type="entry name" value="P-loop containing nucleotide triphosphate hydrolases"/>
    <property type="match status" value="2"/>
</dbReference>
<dbReference type="EMBL" id="CP048104">
    <property type="protein sequence ID" value="QKG83756.1"/>
    <property type="molecule type" value="Genomic_DNA"/>
</dbReference>
<organism evidence="4 5">
    <name type="scientific">Kroppenstedtia pulmonis</name>
    <dbReference type="NCBI Taxonomy" id="1380685"/>
    <lineage>
        <taxon>Bacteria</taxon>
        <taxon>Bacillati</taxon>
        <taxon>Bacillota</taxon>
        <taxon>Bacilli</taxon>
        <taxon>Bacillales</taxon>
        <taxon>Thermoactinomycetaceae</taxon>
        <taxon>Kroppenstedtia</taxon>
    </lineage>
</organism>
<dbReference type="SMART" id="SM00382">
    <property type="entry name" value="AAA"/>
    <property type="match status" value="2"/>
</dbReference>
<dbReference type="AlphaFoldDB" id="A0A7D4C5E8"/>
<dbReference type="CDD" id="cd03221">
    <property type="entry name" value="ABCF_EF-3"/>
    <property type="match status" value="2"/>
</dbReference>
<feature type="domain" description="ABC transporter" evidence="3">
    <location>
        <begin position="337"/>
        <end position="547"/>
    </location>
</feature>
<dbReference type="PANTHER" id="PTHR42855:SF2">
    <property type="entry name" value="DRUG RESISTANCE ABC TRANSPORTER,ATP-BINDING PROTEIN"/>
    <property type="match status" value="1"/>
</dbReference>
<dbReference type="Pfam" id="PF12848">
    <property type="entry name" value="ABC_tran_Xtn"/>
    <property type="match status" value="1"/>
</dbReference>